<comment type="caution">
    <text evidence="2">The sequence shown here is derived from an EMBL/GenBank/DDBJ whole genome shotgun (WGS) entry which is preliminary data.</text>
</comment>
<protein>
    <submittedName>
        <fullName evidence="2">3-phytase</fullName>
    </submittedName>
</protein>
<evidence type="ECO:0000259" key="1">
    <source>
        <dbReference type="PROSITE" id="PS51662"/>
    </source>
</evidence>
<feature type="domain" description="BPP" evidence="1">
    <location>
        <begin position="318"/>
        <end position="649"/>
    </location>
</feature>
<dbReference type="Pfam" id="PF02333">
    <property type="entry name" value="Phytase"/>
    <property type="match status" value="2"/>
</dbReference>
<dbReference type="InterPro" id="IPR011042">
    <property type="entry name" value="6-blade_b-propeller_TolB-like"/>
</dbReference>
<dbReference type="GO" id="GO:0016158">
    <property type="term" value="F:inositol hexakisphosphate 3-phosphatase activity"/>
    <property type="evidence" value="ECO:0007669"/>
    <property type="project" value="InterPro"/>
</dbReference>
<dbReference type="EMBL" id="VLKN01000004">
    <property type="protein sequence ID" value="TWI03074.1"/>
    <property type="molecule type" value="Genomic_DNA"/>
</dbReference>
<evidence type="ECO:0000313" key="2">
    <source>
        <dbReference type="EMBL" id="TWI03074.1"/>
    </source>
</evidence>
<accession>A0A562L6J7</accession>
<name>A0A562L6J7_9GAMM</name>
<dbReference type="Proteomes" id="UP000315167">
    <property type="component" value="Unassembled WGS sequence"/>
</dbReference>
<proteinExistence type="predicted"/>
<keyword evidence="3" id="KW-1185">Reference proteome</keyword>
<dbReference type="SUPFAM" id="SSF50956">
    <property type="entry name" value="Thermostable phytase (3-phytase)"/>
    <property type="match status" value="2"/>
</dbReference>
<sequence length="656" mass="69793">MLAARMQTQPSASGEVNGAVVVHDRARPARSHVVGTAALGGLEVYGLDGKRLGATPAGEVAAVDVDYGFALGKGNATVLAAVDTTHNSLRLFTMSGATLTEAGARAIPLGFAAEGVCLFRNPLDHALYAFVVGDGGEIDQQLIYANASGQLDARQVRRINVPSPLKQCAADAQGHVYASEETVGIWRFNADPEADVAATLVDAPRLGHIQEEVGGIALHDGGEGSRWLIASDASAGRINVYDRSRDDVFVGAVQVSAPEQAEAIAEPGPLFATSANLGKDFAKGMLLVTDEDDANYKALSIADLGKALNLDPGTAQQARKADNTVPTVTALVETTPARSYGDAADDPAIWANPADPAGSLVVATDKKAGIYLYDMQGRVVQFLADGKMNNVDLREGFDLDGEKIVLVTASNRTDDSIAIYKLDTVQRKLVAIADGVQPTGMGDPYGLCMYRNADSGRSFVFVNGDDTRMRQWELVDAGNGRVRAEPVRDLTFDSQTEGCVADDASATLYVNEEDIAMWRLSAEPDGGDARTAVQRVDANSAIRDDLEGVGIYDLGDGRGYIVVSSQGNDTYAVYRREGRQEYLGSFAVVADALRGIDGISETDGLEVTSRNLGPGFEHGAMIAQDGRNVMPVENQNYKYVPWSVIARELKLEMREP</sequence>
<dbReference type="AlphaFoldDB" id="A0A562L6J7"/>
<dbReference type="InterPro" id="IPR003431">
    <property type="entry name" value="B-propeller_Phytase"/>
</dbReference>
<dbReference type="PROSITE" id="PS51662">
    <property type="entry name" value="BP_PHYTASE"/>
    <property type="match status" value="2"/>
</dbReference>
<dbReference type="Gene3D" id="2.120.10.30">
    <property type="entry name" value="TolB, C-terminal domain"/>
    <property type="match status" value="2"/>
</dbReference>
<organism evidence="2 3">
    <name type="scientific">Luteimonas cucumeris</name>
    <dbReference type="NCBI Taxonomy" id="985012"/>
    <lineage>
        <taxon>Bacteria</taxon>
        <taxon>Pseudomonadati</taxon>
        <taxon>Pseudomonadota</taxon>
        <taxon>Gammaproteobacteria</taxon>
        <taxon>Lysobacterales</taxon>
        <taxon>Lysobacteraceae</taxon>
        <taxon>Luteimonas</taxon>
    </lineage>
</organism>
<reference evidence="2 3" key="1">
    <citation type="journal article" date="2015" name="Stand. Genomic Sci.">
        <title>Genomic Encyclopedia of Bacterial and Archaeal Type Strains, Phase III: the genomes of soil and plant-associated and newly described type strains.</title>
        <authorList>
            <person name="Whitman W.B."/>
            <person name="Woyke T."/>
            <person name="Klenk H.P."/>
            <person name="Zhou Y."/>
            <person name="Lilburn T.G."/>
            <person name="Beck B.J."/>
            <person name="De Vos P."/>
            <person name="Vandamme P."/>
            <person name="Eisen J.A."/>
            <person name="Garrity G."/>
            <person name="Hugenholtz P."/>
            <person name="Kyrpides N.C."/>
        </authorList>
    </citation>
    <scope>NUCLEOTIDE SEQUENCE [LARGE SCALE GENOMIC DNA]</scope>
    <source>
        <strain evidence="2 3">CGMCC 1.10821</strain>
    </source>
</reference>
<evidence type="ECO:0000313" key="3">
    <source>
        <dbReference type="Proteomes" id="UP000315167"/>
    </source>
</evidence>
<feature type="domain" description="BPP" evidence="1">
    <location>
        <begin position="1"/>
        <end position="308"/>
    </location>
</feature>
<gene>
    <name evidence="2" type="ORF">IP90_02178</name>
</gene>